<feature type="compositionally biased region" description="Basic and acidic residues" evidence="1">
    <location>
        <begin position="264"/>
        <end position="274"/>
    </location>
</feature>
<reference evidence="2 3" key="1">
    <citation type="submission" date="2018-03" db="EMBL/GenBank/DDBJ databases">
        <title>Genomic Encyclopedia of Archaeal and Bacterial Type Strains, Phase II (KMG-II): from individual species to whole genera.</title>
        <authorList>
            <person name="Goeker M."/>
        </authorList>
    </citation>
    <scope>NUCLEOTIDE SEQUENCE [LARGE SCALE GENOMIC DNA]</scope>
    <source>
        <strain evidence="2 3">DSM 25328</strain>
    </source>
</reference>
<dbReference type="OrthoDB" id="270332at2"/>
<dbReference type="EMBL" id="PVUF01000026">
    <property type="protein sequence ID" value="PRZ43814.1"/>
    <property type="molecule type" value="Genomic_DNA"/>
</dbReference>
<evidence type="ECO:0000256" key="1">
    <source>
        <dbReference type="SAM" id="MobiDB-lite"/>
    </source>
</evidence>
<evidence type="ECO:0000313" key="2">
    <source>
        <dbReference type="EMBL" id="PRZ43814.1"/>
    </source>
</evidence>
<sequence length="348" mass="39113">MNMQNTEAKMYIGQPLVFGDMANPQKAGWIAEISPETGRVFTIGAGGMTKQVWRVSIVWEDSTLSKVGDEIASPWIEKAAILGVEAKGADEVAELQAIALEAQERQRQQVAKEREDREQEISDWRDSIRAKVPADAKAVIVAEFEKNESDSMTDYFATSTSKTVILAFSRNTRDMFPEMRKAARNYEQTAYLADAESDAEHREKYSMGAGYYLKASHHYSDGWKISKRRITGPSDDPAAYIPFGEWSVPDGAPFVSGPSNKATPKTDGDSHAKDAGGFTIEEHMHTKRHFQMWVVSPKERASREVFSMWLEKAKERKGWYSRKWGNTPAGFAFKCPEEAQTFADELTK</sequence>
<evidence type="ECO:0000313" key="3">
    <source>
        <dbReference type="Proteomes" id="UP000237718"/>
    </source>
</evidence>
<comment type="caution">
    <text evidence="2">The sequence shown here is derived from an EMBL/GenBank/DDBJ whole genome shotgun (WGS) entry which is preliminary data.</text>
</comment>
<feature type="region of interest" description="Disordered" evidence="1">
    <location>
        <begin position="254"/>
        <end position="274"/>
    </location>
</feature>
<dbReference type="Proteomes" id="UP000237718">
    <property type="component" value="Unassembled WGS sequence"/>
</dbReference>
<gene>
    <name evidence="2" type="ORF">CLV89_12612</name>
</gene>
<protein>
    <submittedName>
        <fullName evidence="2">Uncharacterized protein</fullName>
    </submittedName>
</protein>
<accession>A0A2T1A5H6</accession>
<organism evidence="2 3">
    <name type="scientific">Tritonibacter scottomollicae</name>
    <name type="common">Epibacterium scottomollicae</name>
    <dbReference type="NCBI Taxonomy" id="483013"/>
    <lineage>
        <taxon>Bacteria</taxon>
        <taxon>Pseudomonadati</taxon>
        <taxon>Pseudomonadota</taxon>
        <taxon>Alphaproteobacteria</taxon>
        <taxon>Rhodobacterales</taxon>
        <taxon>Paracoccaceae</taxon>
        <taxon>Tritonibacter</taxon>
    </lineage>
</organism>
<name>A0A2T1A5H6_TRISK</name>
<dbReference type="AlphaFoldDB" id="A0A2T1A5H6"/>
<dbReference type="RefSeq" id="WP_133166768.1">
    <property type="nucleotide sequence ID" value="NZ_PVUF01000026.1"/>
</dbReference>
<proteinExistence type="predicted"/>